<sequence>MQKCIKCNSQFGWRKIFKSYKWTYGPLECDNCGTIHKITIFGRFTVTFLTMLPFLIAQFFLIPSDNIFLTICGAALIAMIGFLLSPYVVRYKERL</sequence>
<evidence type="ECO:0000313" key="3">
    <source>
        <dbReference type="Proteomes" id="UP000619101"/>
    </source>
</evidence>
<accession>A0ABR8XW73</accession>
<dbReference type="InterPro" id="IPR026369">
    <property type="entry name" value="CxxC_20_CxxC"/>
</dbReference>
<evidence type="ECO:0008006" key="4">
    <source>
        <dbReference type="Google" id="ProtNLM"/>
    </source>
</evidence>
<protein>
    <recommendedName>
        <fullName evidence="4">Cxxc_20_cxxc protein</fullName>
    </recommendedName>
</protein>
<evidence type="ECO:0000256" key="1">
    <source>
        <dbReference type="SAM" id="Phobius"/>
    </source>
</evidence>
<keyword evidence="1" id="KW-0812">Transmembrane</keyword>
<dbReference type="EMBL" id="JACSPZ010000002">
    <property type="protein sequence ID" value="MBD8036170.1"/>
    <property type="molecule type" value="Genomic_DNA"/>
</dbReference>
<keyword evidence="3" id="KW-1185">Reference proteome</keyword>
<dbReference type="Proteomes" id="UP000619101">
    <property type="component" value="Unassembled WGS sequence"/>
</dbReference>
<name>A0ABR8XW73_9BACL</name>
<keyword evidence="1" id="KW-1133">Transmembrane helix</keyword>
<feature type="transmembrane region" description="Helical" evidence="1">
    <location>
        <begin position="67"/>
        <end position="89"/>
    </location>
</feature>
<dbReference type="NCBIfam" id="TIGR04104">
    <property type="entry name" value="cxxc_20_cxxc"/>
    <property type="match status" value="1"/>
</dbReference>
<gene>
    <name evidence="2" type="ORF">H9635_05400</name>
</gene>
<keyword evidence="1" id="KW-0472">Membrane</keyword>
<comment type="caution">
    <text evidence="2">The sequence shown here is derived from an EMBL/GenBank/DDBJ whole genome shotgun (WGS) entry which is preliminary data.</text>
</comment>
<feature type="transmembrane region" description="Helical" evidence="1">
    <location>
        <begin position="40"/>
        <end position="61"/>
    </location>
</feature>
<proteinExistence type="predicted"/>
<reference evidence="2 3" key="1">
    <citation type="submission" date="2020-08" db="EMBL/GenBank/DDBJ databases">
        <title>A Genomic Blueprint of the Chicken Gut Microbiome.</title>
        <authorList>
            <person name="Gilroy R."/>
            <person name="Ravi A."/>
            <person name="Getino M."/>
            <person name="Pursley I."/>
            <person name="Horton D.L."/>
            <person name="Alikhan N.-F."/>
            <person name="Baker D."/>
            <person name="Gharbi K."/>
            <person name="Hall N."/>
            <person name="Watson M."/>
            <person name="Adriaenssens E.M."/>
            <person name="Foster-Nyarko E."/>
            <person name="Jarju S."/>
            <person name="Secka A."/>
            <person name="Antonio M."/>
            <person name="Oren A."/>
            <person name="Chaudhuri R."/>
            <person name="La Ragione R.M."/>
            <person name="Hildebrand F."/>
            <person name="Pallen M.J."/>
        </authorList>
    </citation>
    <scope>NUCLEOTIDE SEQUENCE [LARGE SCALE GENOMIC DNA]</scope>
    <source>
        <strain evidence="2 3">A46</strain>
    </source>
</reference>
<organism evidence="2 3">
    <name type="scientific">Solibacillus faecavium</name>
    <dbReference type="NCBI Taxonomy" id="2762221"/>
    <lineage>
        <taxon>Bacteria</taxon>
        <taxon>Bacillati</taxon>
        <taxon>Bacillota</taxon>
        <taxon>Bacilli</taxon>
        <taxon>Bacillales</taxon>
        <taxon>Caryophanaceae</taxon>
        <taxon>Solibacillus</taxon>
    </lineage>
</organism>
<evidence type="ECO:0000313" key="2">
    <source>
        <dbReference type="EMBL" id="MBD8036170.1"/>
    </source>
</evidence>
<dbReference type="RefSeq" id="WP_191699125.1">
    <property type="nucleotide sequence ID" value="NZ_JACSPZ010000002.1"/>
</dbReference>